<dbReference type="Gene3D" id="1.10.357.10">
    <property type="entry name" value="Tetracycline Repressor, domain 2"/>
    <property type="match status" value="1"/>
</dbReference>
<accession>A0ABP9Q8Q8</accession>
<sequence length="201" mass="22248">MTPTPLPRGRHRLSRDEVAAIQRSRILRGMTEVMTERGYADTVVADIIKRAGVSRETFYQRFSSKQECFIAALDAATDHLAATLRQTAAGAGTPAERLDRMIGTYLEVLAADPPNTRLFLIETYAAGPEAMRRRLASQQRYVDGLAEIAGAGTQEQRFACEALVATLVTQVTARFITDRVETLGELREPMVALAQRLLPRK</sequence>
<dbReference type="Proteomes" id="UP001428817">
    <property type="component" value="Unassembled WGS sequence"/>
</dbReference>
<dbReference type="InterPro" id="IPR041490">
    <property type="entry name" value="KstR2_TetR_C"/>
</dbReference>
<evidence type="ECO:0000313" key="7">
    <source>
        <dbReference type="Proteomes" id="UP001428817"/>
    </source>
</evidence>
<dbReference type="InterPro" id="IPR036271">
    <property type="entry name" value="Tet_transcr_reg_TetR-rel_C_sf"/>
</dbReference>
<organism evidence="6 7">
    <name type="scientific">Pseudonocardia eucalypti</name>
    <dbReference type="NCBI Taxonomy" id="648755"/>
    <lineage>
        <taxon>Bacteria</taxon>
        <taxon>Bacillati</taxon>
        <taxon>Actinomycetota</taxon>
        <taxon>Actinomycetes</taxon>
        <taxon>Pseudonocardiales</taxon>
        <taxon>Pseudonocardiaceae</taxon>
        <taxon>Pseudonocardia</taxon>
    </lineage>
</organism>
<feature type="domain" description="HTH tetR-type" evidence="5">
    <location>
        <begin position="20"/>
        <end position="80"/>
    </location>
</feature>
<feature type="DNA-binding region" description="H-T-H motif" evidence="4">
    <location>
        <begin position="43"/>
        <end position="62"/>
    </location>
</feature>
<evidence type="ECO:0000256" key="2">
    <source>
        <dbReference type="ARBA" id="ARBA00023125"/>
    </source>
</evidence>
<evidence type="ECO:0000256" key="3">
    <source>
        <dbReference type="ARBA" id="ARBA00023163"/>
    </source>
</evidence>
<evidence type="ECO:0000256" key="1">
    <source>
        <dbReference type="ARBA" id="ARBA00023015"/>
    </source>
</evidence>
<keyword evidence="3" id="KW-0804">Transcription</keyword>
<evidence type="ECO:0000313" key="6">
    <source>
        <dbReference type="EMBL" id="GAA5158709.1"/>
    </source>
</evidence>
<dbReference type="PROSITE" id="PS50977">
    <property type="entry name" value="HTH_TETR_2"/>
    <property type="match status" value="1"/>
</dbReference>
<dbReference type="InterPro" id="IPR001647">
    <property type="entry name" value="HTH_TetR"/>
</dbReference>
<keyword evidence="2 4" id="KW-0238">DNA-binding</keyword>
<keyword evidence="7" id="KW-1185">Reference proteome</keyword>
<protein>
    <recommendedName>
        <fullName evidence="5">HTH tetR-type domain-containing protein</fullName>
    </recommendedName>
</protein>
<evidence type="ECO:0000259" key="5">
    <source>
        <dbReference type="PROSITE" id="PS50977"/>
    </source>
</evidence>
<dbReference type="EMBL" id="BAABJP010000015">
    <property type="protein sequence ID" value="GAA5158709.1"/>
    <property type="molecule type" value="Genomic_DNA"/>
</dbReference>
<dbReference type="InterPro" id="IPR009057">
    <property type="entry name" value="Homeodomain-like_sf"/>
</dbReference>
<name>A0ABP9Q8Q8_9PSEU</name>
<dbReference type="SUPFAM" id="SSF48498">
    <property type="entry name" value="Tetracyclin repressor-like, C-terminal domain"/>
    <property type="match status" value="1"/>
</dbReference>
<keyword evidence="1" id="KW-0805">Transcription regulation</keyword>
<dbReference type="Pfam" id="PF00440">
    <property type="entry name" value="TetR_N"/>
    <property type="match status" value="1"/>
</dbReference>
<evidence type="ECO:0000256" key="4">
    <source>
        <dbReference type="PROSITE-ProRule" id="PRU00335"/>
    </source>
</evidence>
<dbReference type="PANTHER" id="PTHR47506:SF1">
    <property type="entry name" value="HTH-TYPE TRANSCRIPTIONAL REGULATOR YJDC"/>
    <property type="match status" value="1"/>
</dbReference>
<dbReference type="PANTHER" id="PTHR47506">
    <property type="entry name" value="TRANSCRIPTIONAL REGULATORY PROTEIN"/>
    <property type="match status" value="1"/>
</dbReference>
<gene>
    <name evidence="6" type="ORF">GCM10023321_38840</name>
</gene>
<dbReference type="SUPFAM" id="SSF46689">
    <property type="entry name" value="Homeodomain-like"/>
    <property type="match status" value="1"/>
</dbReference>
<comment type="caution">
    <text evidence="6">The sequence shown here is derived from an EMBL/GenBank/DDBJ whole genome shotgun (WGS) entry which is preliminary data.</text>
</comment>
<dbReference type="RefSeq" id="WP_185059047.1">
    <property type="nucleotide sequence ID" value="NZ_BAABJP010000015.1"/>
</dbReference>
<proteinExistence type="predicted"/>
<reference evidence="7" key="1">
    <citation type="journal article" date="2019" name="Int. J. Syst. Evol. Microbiol.">
        <title>The Global Catalogue of Microorganisms (GCM) 10K type strain sequencing project: providing services to taxonomists for standard genome sequencing and annotation.</title>
        <authorList>
            <consortium name="The Broad Institute Genomics Platform"/>
            <consortium name="The Broad Institute Genome Sequencing Center for Infectious Disease"/>
            <person name="Wu L."/>
            <person name="Ma J."/>
        </authorList>
    </citation>
    <scope>NUCLEOTIDE SEQUENCE [LARGE SCALE GENOMIC DNA]</scope>
    <source>
        <strain evidence="7">JCM 18303</strain>
    </source>
</reference>
<dbReference type="PRINTS" id="PR00455">
    <property type="entry name" value="HTHTETR"/>
</dbReference>
<dbReference type="Gene3D" id="1.10.10.60">
    <property type="entry name" value="Homeodomain-like"/>
    <property type="match status" value="1"/>
</dbReference>
<dbReference type="Pfam" id="PF17932">
    <property type="entry name" value="TetR_C_24"/>
    <property type="match status" value="1"/>
</dbReference>